<dbReference type="EMBL" id="CP038908">
    <property type="protein sequence ID" value="QGO04578.1"/>
    <property type="molecule type" value="Genomic_DNA"/>
</dbReference>
<reference evidence="1 2" key="1">
    <citation type="submission" date="2019-04" db="EMBL/GenBank/DDBJ databases">
        <title>Complete genome sequencing of Piscirickettsia salmonis strain Psal-009.</title>
        <authorList>
            <person name="Schober I."/>
            <person name="Bunk B."/>
            <person name="Sproer C."/>
            <person name="Carril G.P."/>
            <person name="Riedel T."/>
            <person name="Flores-Herrera P.A."/>
            <person name="Nourdin-Galindo G."/>
            <person name="Marshall S.H."/>
            <person name="Overmann J."/>
        </authorList>
    </citation>
    <scope>NUCLEOTIDE SEQUENCE [LARGE SCALE GENOMIC DNA]</scope>
    <source>
        <strain evidence="1 2">Psal-009</strain>
    </source>
</reference>
<dbReference type="Proteomes" id="UP000422232">
    <property type="component" value="Chromosome"/>
</dbReference>
<keyword evidence="2" id="KW-1185">Reference proteome</keyword>
<accession>A0A9Q6LI68</accession>
<evidence type="ECO:0000313" key="2">
    <source>
        <dbReference type="Proteomes" id="UP000422232"/>
    </source>
</evidence>
<evidence type="ECO:0000313" key="1">
    <source>
        <dbReference type="EMBL" id="QGO04578.1"/>
    </source>
</evidence>
<proteinExistence type="predicted"/>
<dbReference type="AlphaFoldDB" id="A0A9Q6LI68"/>
<organism evidence="1 2">
    <name type="scientific">Piscirickettsia salmonis</name>
    <dbReference type="NCBI Taxonomy" id="1238"/>
    <lineage>
        <taxon>Bacteria</taxon>
        <taxon>Pseudomonadati</taxon>
        <taxon>Pseudomonadota</taxon>
        <taxon>Gammaproteobacteria</taxon>
        <taxon>Thiotrichales</taxon>
        <taxon>Piscirickettsiaceae</taxon>
        <taxon>Piscirickettsia</taxon>
    </lineage>
</organism>
<dbReference type="RefSeq" id="WP_155047295.1">
    <property type="nucleotide sequence ID" value="NZ_CP038894.1"/>
</dbReference>
<name>A0A9Q6LI68_PISSA</name>
<protein>
    <submittedName>
        <fullName evidence="1">Uncharacterized protein</fullName>
    </submittedName>
</protein>
<sequence>MPKFIEINKTQLETKIKEFYNEVDPKNKEKYKYIRSNIDFTLEALKKTCDTSLTELFMEHYFNPESVSDPTLQVAQCKNTLLTQLNDMLKSKKSKDKGKAPAIVSYITLIMKDVIALNFTLALDEFNKLYSWDKVKKLNLSKEYFNKILCNPSCFKDAIKLDFNQEYIEKSLDHPGFLKAALEDLTSKNNIQTILDALTLEKNNICEDISFSEAKSFLQHHKGCIARKCKNHPDKIAFGHIDEKGLIQQHLIEFKVDSWILKSGPEAQLGTKLGVTLTDIARNEGSLLHSSDSVKHWQSKREQMANSPSTCFFFDTKYLSYDNFKSSDEPEFIYHKSLEKKNSSSGQSNSVKL</sequence>
<gene>
    <name evidence="1" type="ORF">Psal009_00447</name>
</gene>